<keyword evidence="11 16" id="KW-0233">DNA recombination</keyword>
<dbReference type="EMBL" id="CAJVRM010000069">
    <property type="protein sequence ID" value="CAG8973444.1"/>
    <property type="molecule type" value="Genomic_DNA"/>
</dbReference>
<dbReference type="Pfam" id="PF04679">
    <property type="entry name" value="DNA_ligase_A_C"/>
    <property type="match status" value="1"/>
</dbReference>
<dbReference type="AlphaFoldDB" id="A0A9N9LDZ3"/>
<dbReference type="GO" id="GO:0006310">
    <property type="term" value="P:DNA recombination"/>
    <property type="evidence" value="ECO:0007669"/>
    <property type="project" value="UniProtKB-KW"/>
</dbReference>
<dbReference type="InterPro" id="IPR016059">
    <property type="entry name" value="DNA_ligase_ATP-dep_CS"/>
</dbReference>
<keyword evidence="7 16" id="KW-0547">Nucleotide-binding</keyword>
<gene>
    <name evidence="21" type="ORF">HYALB_00006470</name>
</gene>
<comment type="similarity">
    <text evidence="3 17">Belongs to the ATP-dependent DNA ligase family.</text>
</comment>
<evidence type="ECO:0000256" key="6">
    <source>
        <dbReference type="ARBA" id="ARBA00022737"/>
    </source>
</evidence>
<dbReference type="Pfam" id="PF01068">
    <property type="entry name" value="DNA_ligase_A_M"/>
    <property type="match status" value="1"/>
</dbReference>
<sequence>MPSQKLPSAAAEKEDQSQYHNGPVSKEELDAKYPNRPHNHSRTFFFGDLITELFNPLNENTNKKNVGPRINRRKLGPHHNSTSPVEIRRQIIERFISRWRKEVGDDFYPALRLIIPDRDRDRPTYGLKEKAIAKLLIKLLKINKDSDDGFNILNWKSPARDSDAGGSGNFPERCYKVLKKRAIINEPGDLRIAEVNEMLDQLAAAQNEENQLPIFERFYHRMNAEELTWLIRIIIRGPGGMKIGATEKTILDLWHPDGESLFNVSSSLRRVCWELIDPDKRLGGEETGIELMECFQPQLAQFQNNEDNSFQKMIQKMRMPVDNPQFWIEEKLDGERMQLHMREDASHPGGKRFGFWSRKAKNYTYLYGNGFEDDDSALTRHLKDAFDERVKNIILDGEMITWDPETDKMVPFGTLKTAALSEKNNPFQMAGIRPLFRVFDCVFLNDKVLTEYTLRDRRRTLEGAVRNVHRRMEIHTYTIGEKAEDITPALHQIVTDASEGLVLKNPGSTYQLNARNYNWMKVKPEYMDEYGEMLDCVVIGGYYGSGRRGGALSSFLCGLRVDQNHIAAGANSMKCYSFFKVGGGFGASDYATIRHQTEGKWKDWDVKNPPTEFIELAGGDRQRERPDVWIRPCDSIVIQVKASSVDGSESFMTRYTLRFPRFQKIRHDKDWKSALSLSEFAVLKSKVEEETKKKGDFKADSKRKSKKRVKKELIIAGADSKIKTPYAGPQTQVFAGLDFCVLTDMTKPVKKSKAELEQMIKTNGGTITQNPYAKENILIIADKRTVKPASIIKRGTTNLISGSWIVDVLKQAEIDGPGRKRYLLPFEPRHLFHVLESERLDVEGNVDVFGDSYARDILPTELGILCEEMIHPKTGDFDPALFRMQLEERGRGISDLPGEFLGRCKVFFLHGGTDAGKDVDRLIMKSRVRFAGAKVAEDENEEGITHFIAEEGDDEGVRAVRERLGERMVVEGARIGRVVSGLWVEDCWRERTRLDEERYAV</sequence>
<evidence type="ECO:0000256" key="8">
    <source>
        <dbReference type="ARBA" id="ARBA00022763"/>
    </source>
</evidence>
<dbReference type="SUPFAM" id="SSF50249">
    <property type="entry name" value="Nucleic acid-binding proteins"/>
    <property type="match status" value="1"/>
</dbReference>
<dbReference type="InterPro" id="IPR012310">
    <property type="entry name" value="DNA_ligase_ATP-dep_cent"/>
</dbReference>
<dbReference type="GO" id="GO:0005524">
    <property type="term" value="F:ATP binding"/>
    <property type="evidence" value="ECO:0007669"/>
    <property type="project" value="UniProtKB-KW"/>
</dbReference>
<comment type="caution">
    <text evidence="21">The sequence shown here is derived from an EMBL/GenBank/DDBJ whole genome shotgun (WGS) entry which is preliminary data.</text>
</comment>
<evidence type="ECO:0000256" key="17">
    <source>
        <dbReference type="RuleBase" id="RU004196"/>
    </source>
</evidence>
<dbReference type="PROSITE" id="PS00697">
    <property type="entry name" value="DNA_LIGASE_A1"/>
    <property type="match status" value="1"/>
</dbReference>
<keyword evidence="10" id="KW-0460">Magnesium</keyword>
<evidence type="ECO:0000256" key="10">
    <source>
        <dbReference type="ARBA" id="ARBA00022842"/>
    </source>
</evidence>
<evidence type="ECO:0000313" key="22">
    <source>
        <dbReference type="Proteomes" id="UP000701801"/>
    </source>
</evidence>
<dbReference type="GO" id="GO:0071897">
    <property type="term" value="P:DNA biosynthetic process"/>
    <property type="evidence" value="ECO:0007669"/>
    <property type="project" value="InterPro"/>
</dbReference>
<dbReference type="PANTHER" id="PTHR45997:SF1">
    <property type="entry name" value="DNA LIGASE 4"/>
    <property type="match status" value="1"/>
</dbReference>
<dbReference type="Proteomes" id="UP000701801">
    <property type="component" value="Unassembled WGS sequence"/>
</dbReference>
<evidence type="ECO:0000259" key="19">
    <source>
        <dbReference type="PROSITE" id="PS50160"/>
    </source>
</evidence>
<keyword evidence="13" id="KW-0539">Nucleus</keyword>
<dbReference type="InterPro" id="IPR036420">
    <property type="entry name" value="BRCT_dom_sf"/>
</dbReference>
<dbReference type="GO" id="GO:0006297">
    <property type="term" value="P:nucleotide-excision repair, DNA gap filling"/>
    <property type="evidence" value="ECO:0007669"/>
    <property type="project" value="TreeGrafter"/>
</dbReference>
<keyword evidence="4 16" id="KW-0436">Ligase</keyword>
<evidence type="ECO:0000256" key="16">
    <source>
        <dbReference type="RuleBase" id="RU000617"/>
    </source>
</evidence>
<feature type="domain" description="BRCT" evidence="20">
    <location>
        <begin position="906"/>
        <end position="1001"/>
    </location>
</feature>
<evidence type="ECO:0000256" key="4">
    <source>
        <dbReference type="ARBA" id="ARBA00022598"/>
    </source>
</evidence>
<feature type="domain" description="BRCT" evidence="20">
    <location>
        <begin position="729"/>
        <end position="814"/>
    </location>
</feature>
<proteinExistence type="inferred from homology"/>
<evidence type="ECO:0000256" key="13">
    <source>
        <dbReference type="ARBA" id="ARBA00023242"/>
    </source>
</evidence>
<keyword evidence="5" id="KW-0479">Metal-binding</keyword>
<dbReference type="PROSITE" id="PS00333">
    <property type="entry name" value="DNA_LIGASE_A2"/>
    <property type="match status" value="1"/>
</dbReference>
<dbReference type="Gene3D" id="3.40.50.10190">
    <property type="entry name" value="BRCT domain"/>
    <property type="match status" value="2"/>
</dbReference>
<evidence type="ECO:0000256" key="7">
    <source>
        <dbReference type="ARBA" id="ARBA00022741"/>
    </source>
</evidence>
<accession>A0A9N9LDZ3</accession>
<name>A0A9N9LDZ3_9HELO</name>
<dbReference type="InterPro" id="IPR012340">
    <property type="entry name" value="NA-bd_OB-fold"/>
</dbReference>
<dbReference type="NCBIfam" id="TIGR00574">
    <property type="entry name" value="dnl1"/>
    <property type="match status" value="1"/>
</dbReference>
<evidence type="ECO:0000259" key="20">
    <source>
        <dbReference type="PROSITE" id="PS50172"/>
    </source>
</evidence>
<dbReference type="InterPro" id="IPR001357">
    <property type="entry name" value="BRCT_dom"/>
</dbReference>
<keyword evidence="8 16" id="KW-0227">DNA damage</keyword>
<dbReference type="InterPro" id="IPR036599">
    <property type="entry name" value="DNA_ligase_N_sf"/>
</dbReference>
<dbReference type="FunFam" id="3.30.470.30:FF:000013">
    <property type="entry name" value="DNA ligase"/>
    <property type="match status" value="1"/>
</dbReference>
<comment type="cofactor">
    <cofactor evidence="1">
        <name>Mg(2+)</name>
        <dbReference type="ChEBI" id="CHEBI:18420"/>
    </cofactor>
</comment>
<dbReference type="GO" id="GO:0003677">
    <property type="term" value="F:DNA binding"/>
    <property type="evidence" value="ECO:0007669"/>
    <property type="project" value="InterPro"/>
</dbReference>
<dbReference type="GO" id="GO:0006303">
    <property type="term" value="P:double-strand break repair via nonhomologous end joining"/>
    <property type="evidence" value="ECO:0007669"/>
    <property type="project" value="TreeGrafter"/>
</dbReference>
<dbReference type="Gene3D" id="2.40.50.140">
    <property type="entry name" value="Nucleic acid-binding proteins"/>
    <property type="match status" value="1"/>
</dbReference>
<dbReference type="EC" id="6.5.1.1" evidence="16"/>
<dbReference type="FunFam" id="1.10.3260.10:FF:000008">
    <property type="entry name" value="DNA ligase 4"/>
    <property type="match status" value="1"/>
</dbReference>
<keyword evidence="22" id="KW-1185">Reference proteome</keyword>
<dbReference type="GO" id="GO:0046872">
    <property type="term" value="F:metal ion binding"/>
    <property type="evidence" value="ECO:0007669"/>
    <property type="project" value="UniProtKB-KW"/>
</dbReference>
<protein>
    <recommendedName>
        <fullName evidence="16">DNA ligase</fullName>
        <ecNumber evidence="16">6.5.1.1</ecNumber>
    </recommendedName>
</protein>
<keyword evidence="9 16" id="KW-0067">ATP-binding</keyword>
<evidence type="ECO:0000256" key="12">
    <source>
        <dbReference type="ARBA" id="ARBA00023204"/>
    </source>
</evidence>
<dbReference type="PROSITE" id="PS50160">
    <property type="entry name" value="DNA_LIGASE_A3"/>
    <property type="match status" value="1"/>
</dbReference>
<dbReference type="InterPro" id="IPR044125">
    <property type="entry name" value="Adenylation_DNA_ligase_IV"/>
</dbReference>
<dbReference type="Pfam" id="PF16589">
    <property type="entry name" value="BRCT_2"/>
    <property type="match status" value="1"/>
</dbReference>
<dbReference type="Gene3D" id="1.10.3260.10">
    <property type="entry name" value="DNA ligase, ATP-dependent, N-terminal domain"/>
    <property type="match status" value="1"/>
</dbReference>
<feature type="domain" description="ATP-dependent DNA ligase family profile" evidence="19">
    <location>
        <begin position="436"/>
        <end position="561"/>
    </location>
</feature>
<comment type="function">
    <text evidence="15">DNA ligase involved in DNA non-homologous end joining (NHEJ); required for double-strand break (DSB) repair.</text>
</comment>
<dbReference type="CDD" id="cd07968">
    <property type="entry name" value="OBF_DNA_ligase_IV"/>
    <property type="match status" value="1"/>
</dbReference>
<dbReference type="CDD" id="cd17722">
    <property type="entry name" value="BRCT_DNA_ligase_IV_rpt1"/>
    <property type="match status" value="1"/>
</dbReference>
<evidence type="ECO:0000256" key="15">
    <source>
        <dbReference type="ARBA" id="ARBA00043870"/>
    </source>
</evidence>
<evidence type="ECO:0000256" key="18">
    <source>
        <dbReference type="SAM" id="MobiDB-lite"/>
    </source>
</evidence>
<dbReference type="InterPro" id="IPR029710">
    <property type="entry name" value="LIG4"/>
</dbReference>
<organism evidence="21 22">
    <name type="scientific">Hymenoscyphus albidus</name>
    <dbReference type="NCBI Taxonomy" id="595503"/>
    <lineage>
        <taxon>Eukaryota</taxon>
        <taxon>Fungi</taxon>
        <taxon>Dikarya</taxon>
        <taxon>Ascomycota</taxon>
        <taxon>Pezizomycotina</taxon>
        <taxon>Leotiomycetes</taxon>
        <taxon>Helotiales</taxon>
        <taxon>Helotiaceae</taxon>
        <taxon>Hymenoscyphus</taxon>
    </lineage>
</organism>
<evidence type="ECO:0000313" key="21">
    <source>
        <dbReference type="EMBL" id="CAG8973444.1"/>
    </source>
</evidence>
<dbReference type="OrthoDB" id="151490at2759"/>
<dbReference type="PANTHER" id="PTHR45997">
    <property type="entry name" value="DNA LIGASE 4"/>
    <property type="match status" value="1"/>
</dbReference>
<dbReference type="InterPro" id="IPR000977">
    <property type="entry name" value="DNA_ligase_ATP-dep"/>
</dbReference>
<evidence type="ECO:0000256" key="5">
    <source>
        <dbReference type="ARBA" id="ARBA00022723"/>
    </source>
</evidence>
<dbReference type="CDD" id="cd07903">
    <property type="entry name" value="Adenylation_DNA_ligase_IV"/>
    <property type="match status" value="1"/>
</dbReference>
<dbReference type="InterPro" id="IPR012309">
    <property type="entry name" value="DNA_ligase_ATP-dep_C"/>
</dbReference>
<dbReference type="GO" id="GO:0003910">
    <property type="term" value="F:DNA ligase (ATP) activity"/>
    <property type="evidence" value="ECO:0007669"/>
    <property type="project" value="UniProtKB-EC"/>
</dbReference>
<evidence type="ECO:0000256" key="2">
    <source>
        <dbReference type="ARBA" id="ARBA00004123"/>
    </source>
</evidence>
<reference evidence="21" key="1">
    <citation type="submission" date="2021-07" db="EMBL/GenBank/DDBJ databases">
        <authorList>
            <person name="Durling M."/>
        </authorList>
    </citation>
    <scope>NUCLEOTIDE SEQUENCE</scope>
</reference>
<comment type="catalytic activity">
    <reaction evidence="14 16">
        <text>ATP + (deoxyribonucleotide)n-3'-hydroxyl + 5'-phospho-(deoxyribonucleotide)m = (deoxyribonucleotide)n+m + AMP + diphosphate.</text>
        <dbReference type="EC" id="6.5.1.1"/>
    </reaction>
</comment>
<dbReference type="GO" id="GO:0032807">
    <property type="term" value="C:DNA ligase IV complex"/>
    <property type="evidence" value="ECO:0007669"/>
    <property type="project" value="TreeGrafter"/>
</dbReference>
<dbReference type="PROSITE" id="PS50172">
    <property type="entry name" value="BRCT"/>
    <property type="match status" value="2"/>
</dbReference>
<evidence type="ECO:0000256" key="9">
    <source>
        <dbReference type="ARBA" id="ARBA00022840"/>
    </source>
</evidence>
<keyword evidence="6" id="KW-0677">Repeat</keyword>
<dbReference type="Pfam" id="PF04675">
    <property type="entry name" value="DNA_ligase_A_N"/>
    <property type="match status" value="1"/>
</dbReference>
<dbReference type="InterPro" id="IPR012308">
    <property type="entry name" value="DNA_ligase_ATP-dep_N"/>
</dbReference>
<feature type="region of interest" description="Disordered" evidence="18">
    <location>
        <begin position="1"/>
        <end position="36"/>
    </location>
</feature>
<evidence type="ECO:0000256" key="14">
    <source>
        <dbReference type="ARBA" id="ARBA00034003"/>
    </source>
</evidence>
<evidence type="ECO:0000256" key="11">
    <source>
        <dbReference type="ARBA" id="ARBA00023172"/>
    </source>
</evidence>
<dbReference type="FunFam" id="2.40.50.140:FF:000234">
    <property type="entry name" value="DNA ligase"/>
    <property type="match status" value="1"/>
</dbReference>
<dbReference type="SUPFAM" id="SSF56091">
    <property type="entry name" value="DNA ligase/mRNA capping enzyme, catalytic domain"/>
    <property type="match status" value="1"/>
</dbReference>
<evidence type="ECO:0000256" key="1">
    <source>
        <dbReference type="ARBA" id="ARBA00001946"/>
    </source>
</evidence>
<dbReference type="SUPFAM" id="SSF52113">
    <property type="entry name" value="BRCT domain"/>
    <property type="match status" value="2"/>
</dbReference>
<evidence type="ECO:0000256" key="3">
    <source>
        <dbReference type="ARBA" id="ARBA00007572"/>
    </source>
</evidence>
<dbReference type="Gene3D" id="3.30.470.30">
    <property type="entry name" value="DNA ligase/mRNA capping enzyme"/>
    <property type="match status" value="1"/>
</dbReference>
<comment type="subcellular location">
    <subcellularLocation>
        <location evidence="2">Nucleus</location>
    </subcellularLocation>
</comment>
<keyword evidence="12 16" id="KW-0234">DNA repair</keyword>